<name>A0A543KDT5_9RHOB</name>
<organism evidence="2 3">
    <name type="scientific">Roseinatronobacter monicus</name>
    <dbReference type="NCBI Taxonomy" id="393481"/>
    <lineage>
        <taxon>Bacteria</taxon>
        <taxon>Pseudomonadati</taxon>
        <taxon>Pseudomonadota</taxon>
        <taxon>Alphaproteobacteria</taxon>
        <taxon>Rhodobacterales</taxon>
        <taxon>Paracoccaceae</taxon>
        <taxon>Roseinatronobacter</taxon>
    </lineage>
</organism>
<accession>A0A543KDT5</accession>
<reference evidence="2 3" key="1">
    <citation type="submission" date="2019-06" db="EMBL/GenBank/DDBJ databases">
        <title>Genomic Encyclopedia of Archaeal and Bacterial Type Strains, Phase II (KMG-II): from individual species to whole genera.</title>
        <authorList>
            <person name="Goeker M."/>
        </authorList>
    </citation>
    <scope>NUCLEOTIDE SEQUENCE [LARGE SCALE GENOMIC DNA]</scope>
    <source>
        <strain evidence="2 3">DSM 18423</strain>
    </source>
</reference>
<keyword evidence="1" id="KW-0472">Membrane</keyword>
<keyword evidence="3" id="KW-1185">Reference proteome</keyword>
<dbReference type="EMBL" id="VFPT01000001">
    <property type="protein sequence ID" value="TQM93187.1"/>
    <property type="molecule type" value="Genomic_DNA"/>
</dbReference>
<gene>
    <name evidence="2" type="ORF">BD293_1816</name>
</gene>
<protein>
    <submittedName>
        <fullName evidence="2">Uncharacterized protein</fullName>
    </submittedName>
</protein>
<dbReference type="AlphaFoldDB" id="A0A543KDT5"/>
<keyword evidence="1" id="KW-1133">Transmembrane helix</keyword>
<proteinExistence type="predicted"/>
<evidence type="ECO:0000313" key="3">
    <source>
        <dbReference type="Proteomes" id="UP000320582"/>
    </source>
</evidence>
<comment type="caution">
    <text evidence="2">The sequence shown here is derived from an EMBL/GenBank/DDBJ whole genome shotgun (WGS) entry which is preliminary data.</text>
</comment>
<evidence type="ECO:0000256" key="1">
    <source>
        <dbReference type="SAM" id="Phobius"/>
    </source>
</evidence>
<feature type="transmembrane region" description="Helical" evidence="1">
    <location>
        <begin position="20"/>
        <end position="38"/>
    </location>
</feature>
<sequence length="61" mass="6277">MRKAVQRVLAAAQSNPHKTLGFLCGAGIPLVVAALIWAQTSGGLAGPLVDPRPPAFVVQTD</sequence>
<dbReference type="Proteomes" id="UP000320582">
    <property type="component" value="Unassembled WGS sequence"/>
</dbReference>
<dbReference type="RefSeq" id="WP_142080939.1">
    <property type="nucleotide sequence ID" value="NZ_JBOFFA010000095.1"/>
</dbReference>
<dbReference type="OrthoDB" id="9924982at2"/>
<keyword evidence="1" id="KW-0812">Transmembrane</keyword>
<evidence type="ECO:0000313" key="2">
    <source>
        <dbReference type="EMBL" id="TQM93187.1"/>
    </source>
</evidence>